<reference evidence="2" key="1">
    <citation type="submission" date="2018-12" db="EMBL/GenBank/DDBJ databases">
        <title>Tengunoibacter tsumagoiensis gen. nov., sp. nov., Dictyobacter kobayashii sp. nov., D. alpinus sp. nov., and D. joshuensis sp. nov. and description of Dictyobacteraceae fam. nov. within the order Ktedonobacterales isolated from Tengu-no-mugimeshi.</title>
        <authorList>
            <person name="Wang C.M."/>
            <person name="Zheng Y."/>
            <person name="Sakai Y."/>
            <person name="Toyoda A."/>
            <person name="Minakuchi Y."/>
            <person name="Abe K."/>
            <person name="Yokota A."/>
            <person name="Yabe S."/>
        </authorList>
    </citation>
    <scope>NUCLEOTIDE SEQUENCE [LARGE SCALE GENOMIC DNA]</scope>
    <source>
        <strain evidence="2">Uno16</strain>
    </source>
</reference>
<dbReference type="OrthoDB" id="9950911at2"/>
<sequence length="237" mass="26180">MYSLDLETLIGVLQHRQIQGVLEADLATGQVSEKLRKGSARIELSAGKIISASIYDKNGRILYQGNEAIQKISRIVFSWQLTEAPSATTLTVDREPISGRLPLPGSLDTDPSLRRATNTDPLLRRATNTDPLASYSPDIRSDWEGLRQQSPMTTQPLSNSGVHAGAEYGVLIPIRHQNLSPVYLRNMSRSTRNIYALINGKNSIERIAGLLSLPINVVYFELLGLQREAIIYLAKDA</sequence>
<keyword evidence="2" id="KW-1185">Reference proteome</keyword>
<dbReference type="EMBL" id="BIFT01000001">
    <property type="protein sequence ID" value="GCE28059.1"/>
    <property type="molecule type" value="Genomic_DNA"/>
</dbReference>
<dbReference type="Proteomes" id="UP000287171">
    <property type="component" value="Unassembled WGS sequence"/>
</dbReference>
<organism evidence="1 2">
    <name type="scientific">Dictyobacter alpinus</name>
    <dbReference type="NCBI Taxonomy" id="2014873"/>
    <lineage>
        <taxon>Bacteria</taxon>
        <taxon>Bacillati</taxon>
        <taxon>Chloroflexota</taxon>
        <taxon>Ktedonobacteria</taxon>
        <taxon>Ktedonobacterales</taxon>
        <taxon>Dictyobacteraceae</taxon>
        <taxon>Dictyobacter</taxon>
    </lineage>
</organism>
<gene>
    <name evidence="1" type="ORF">KDA_35430</name>
</gene>
<name>A0A402B9S7_9CHLR</name>
<dbReference type="RefSeq" id="WP_126628322.1">
    <property type="nucleotide sequence ID" value="NZ_BIFT01000001.1"/>
</dbReference>
<proteinExistence type="predicted"/>
<dbReference type="AlphaFoldDB" id="A0A402B9S7"/>
<protein>
    <recommendedName>
        <fullName evidence="3">DUF4388 domain-containing protein</fullName>
    </recommendedName>
</protein>
<comment type="caution">
    <text evidence="1">The sequence shown here is derived from an EMBL/GenBank/DDBJ whole genome shotgun (WGS) entry which is preliminary data.</text>
</comment>
<accession>A0A402B9S7</accession>
<evidence type="ECO:0008006" key="3">
    <source>
        <dbReference type="Google" id="ProtNLM"/>
    </source>
</evidence>
<evidence type="ECO:0000313" key="1">
    <source>
        <dbReference type="EMBL" id="GCE28059.1"/>
    </source>
</evidence>
<evidence type="ECO:0000313" key="2">
    <source>
        <dbReference type="Proteomes" id="UP000287171"/>
    </source>
</evidence>